<protein>
    <submittedName>
        <fullName evidence="1">Uncharacterized protein</fullName>
    </submittedName>
</protein>
<reference evidence="1 2" key="1">
    <citation type="submission" date="2019-08" db="EMBL/GenBank/DDBJ databases">
        <title>Deep-cultivation of Planctomycetes and their phenomic and genomic characterization uncovers novel biology.</title>
        <authorList>
            <person name="Wiegand S."/>
            <person name="Jogler M."/>
            <person name="Boedeker C."/>
            <person name="Pinto D."/>
            <person name="Vollmers J."/>
            <person name="Rivas-Marin E."/>
            <person name="Kohn T."/>
            <person name="Peeters S.H."/>
            <person name="Heuer A."/>
            <person name="Rast P."/>
            <person name="Oberbeckmann S."/>
            <person name="Bunk B."/>
            <person name="Jeske O."/>
            <person name="Meyerdierks A."/>
            <person name="Storesund J.E."/>
            <person name="Kallscheuer N."/>
            <person name="Luecker S."/>
            <person name="Lage O.M."/>
            <person name="Pohl T."/>
            <person name="Merkel B.J."/>
            <person name="Hornburger P."/>
            <person name="Mueller R.-W."/>
            <person name="Bruemmer F."/>
            <person name="Labrenz M."/>
            <person name="Spormann A.M."/>
            <person name="Op den Camp H."/>
            <person name="Overmann J."/>
            <person name="Amann R."/>
            <person name="Jetten M.S.M."/>
            <person name="Mascher T."/>
            <person name="Medema M.H."/>
            <person name="Devos D.P."/>
            <person name="Kaster A.-K."/>
            <person name="Ovreas L."/>
            <person name="Rohde M."/>
            <person name="Galperin M.Y."/>
            <person name="Jogler C."/>
        </authorList>
    </citation>
    <scope>NUCLEOTIDE SEQUENCE [LARGE SCALE GENOMIC DNA]</scope>
    <source>
        <strain evidence="1 2">Pr1d</strain>
    </source>
</reference>
<gene>
    <name evidence="1" type="ORF">Pr1d_04510</name>
</gene>
<proteinExistence type="predicted"/>
<dbReference type="AlphaFoldDB" id="A0A5B9Q689"/>
<evidence type="ECO:0000313" key="1">
    <source>
        <dbReference type="EMBL" id="QEG33190.1"/>
    </source>
</evidence>
<dbReference type="RefSeq" id="WP_148071991.1">
    <property type="nucleotide sequence ID" value="NZ_CP042913.1"/>
</dbReference>
<evidence type="ECO:0000313" key="2">
    <source>
        <dbReference type="Proteomes" id="UP000323917"/>
    </source>
</evidence>
<keyword evidence="2" id="KW-1185">Reference proteome</keyword>
<accession>A0A5B9Q689</accession>
<name>A0A5B9Q689_9BACT</name>
<dbReference type="OrthoDB" id="9821405at2"/>
<dbReference type="KEGG" id="bgok:Pr1d_04510"/>
<sequence>MKYQQLQLAAMVILAIFVSRVSGEETITYVGVIRDSTNFKKLGIGKAGYWFPQFAAEDPVSGRPTGENARNALPAWAGPLNHATQIWDLAFWTRTFSQDGPGRSKGGQAEWNDFVLPNGQRGRSGAIVDPYAYKNTNNSVNRIQLGEGTPDVFFLHIVTDNTNGEHNPTNRLRARGNAKDVDLEPMSVPPDDALKFNGVADVYTFRYEGFQSGDFIKIQLNGDSKQGPSIGGILFDTKFLPPTEALSKPPAYQE</sequence>
<dbReference type="EMBL" id="CP042913">
    <property type="protein sequence ID" value="QEG33190.1"/>
    <property type="molecule type" value="Genomic_DNA"/>
</dbReference>
<organism evidence="1 2">
    <name type="scientific">Bythopirellula goksoeyrii</name>
    <dbReference type="NCBI Taxonomy" id="1400387"/>
    <lineage>
        <taxon>Bacteria</taxon>
        <taxon>Pseudomonadati</taxon>
        <taxon>Planctomycetota</taxon>
        <taxon>Planctomycetia</taxon>
        <taxon>Pirellulales</taxon>
        <taxon>Lacipirellulaceae</taxon>
        <taxon>Bythopirellula</taxon>
    </lineage>
</organism>
<dbReference type="Proteomes" id="UP000323917">
    <property type="component" value="Chromosome"/>
</dbReference>